<reference evidence="2 3" key="1">
    <citation type="journal article" date="2019" name="Nat. Ecol. Evol.">
        <title>Megaphylogeny resolves global patterns of mushroom evolution.</title>
        <authorList>
            <person name="Varga T."/>
            <person name="Krizsan K."/>
            <person name="Foldi C."/>
            <person name="Dima B."/>
            <person name="Sanchez-Garcia M."/>
            <person name="Sanchez-Ramirez S."/>
            <person name="Szollosi G.J."/>
            <person name="Szarkandi J.G."/>
            <person name="Papp V."/>
            <person name="Albert L."/>
            <person name="Andreopoulos W."/>
            <person name="Angelini C."/>
            <person name="Antonin V."/>
            <person name="Barry K.W."/>
            <person name="Bougher N.L."/>
            <person name="Buchanan P."/>
            <person name="Buyck B."/>
            <person name="Bense V."/>
            <person name="Catcheside P."/>
            <person name="Chovatia M."/>
            <person name="Cooper J."/>
            <person name="Damon W."/>
            <person name="Desjardin D."/>
            <person name="Finy P."/>
            <person name="Geml J."/>
            <person name="Haridas S."/>
            <person name="Hughes K."/>
            <person name="Justo A."/>
            <person name="Karasinski D."/>
            <person name="Kautmanova I."/>
            <person name="Kiss B."/>
            <person name="Kocsube S."/>
            <person name="Kotiranta H."/>
            <person name="LaButti K.M."/>
            <person name="Lechner B.E."/>
            <person name="Liimatainen K."/>
            <person name="Lipzen A."/>
            <person name="Lukacs Z."/>
            <person name="Mihaltcheva S."/>
            <person name="Morgado L.N."/>
            <person name="Niskanen T."/>
            <person name="Noordeloos M.E."/>
            <person name="Ohm R.A."/>
            <person name="Ortiz-Santana B."/>
            <person name="Ovrebo C."/>
            <person name="Racz N."/>
            <person name="Riley R."/>
            <person name="Savchenko A."/>
            <person name="Shiryaev A."/>
            <person name="Soop K."/>
            <person name="Spirin V."/>
            <person name="Szebenyi C."/>
            <person name="Tomsovsky M."/>
            <person name="Tulloss R.E."/>
            <person name="Uehling J."/>
            <person name="Grigoriev I.V."/>
            <person name="Vagvolgyi C."/>
            <person name="Papp T."/>
            <person name="Martin F.M."/>
            <person name="Miettinen O."/>
            <person name="Hibbett D.S."/>
            <person name="Nagy L.G."/>
        </authorList>
    </citation>
    <scope>NUCLEOTIDE SEQUENCE [LARGE SCALE GENOMIC DNA]</scope>
    <source>
        <strain evidence="2 3">FP101781</strain>
    </source>
</reference>
<evidence type="ECO:0000313" key="3">
    <source>
        <dbReference type="Proteomes" id="UP000298030"/>
    </source>
</evidence>
<accession>A0A4Y7TZ38</accession>
<dbReference type="EMBL" id="QPFP01000001">
    <property type="protein sequence ID" value="TEB39443.1"/>
    <property type="molecule type" value="Genomic_DNA"/>
</dbReference>
<evidence type="ECO:0000313" key="2">
    <source>
        <dbReference type="EMBL" id="TEB39443.1"/>
    </source>
</evidence>
<dbReference type="AlphaFoldDB" id="A0A4Y7TZ38"/>
<protein>
    <submittedName>
        <fullName evidence="2">Uncharacterized protein</fullName>
    </submittedName>
</protein>
<sequence length="365" mass="40753">MPYKHLLADTWAPSPALLHQQTFFLSELAFGHLIHYFSTPASFTTWDDDIPRRIQDLLQRVATHGHHKVKPTCAVRSMLLVLSIKKDIPKAVAFNDDIELLFMLAFKSLAAAYDSAFTESVFDALTDGRYVGTKMEHYPHYLHGHLARALEDHQMKKVDAKIIGVLKFYLSPFIVKKVEGGIPDESPTMPSYCELVRREPARCEQTLAFPDSLRKMSPLSPVMEEQMYFAETIHTMEDVEVQHVPETAIDAAGSSTLSIPTFPSFETEADSSSVVNPFDDESRSASIPSFPSSLTSMDSSASMGQGTSDFLFPSSWSSSPIDFPSSYPCFVFSSIIHYSRWLEVPRGPASPERCSSIVWRTAGPL</sequence>
<comment type="caution">
    <text evidence="2">The sequence shown here is derived from an EMBL/GenBank/DDBJ whole genome shotgun (WGS) entry which is preliminary data.</text>
</comment>
<feature type="region of interest" description="Disordered" evidence="1">
    <location>
        <begin position="268"/>
        <end position="301"/>
    </location>
</feature>
<name>A0A4Y7TZ38_COPMI</name>
<feature type="compositionally biased region" description="Low complexity" evidence="1">
    <location>
        <begin position="284"/>
        <end position="301"/>
    </location>
</feature>
<gene>
    <name evidence="2" type="ORF">FA13DRAFT_2092</name>
</gene>
<evidence type="ECO:0000256" key="1">
    <source>
        <dbReference type="SAM" id="MobiDB-lite"/>
    </source>
</evidence>
<dbReference type="OrthoDB" id="3008731at2759"/>
<keyword evidence="3" id="KW-1185">Reference proteome</keyword>
<organism evidence="2 3">
    <name type="scientific">Coprinellus micaceus</name>
    <name type="common">Glistening ink-cap mushroom</name>
    <name type="synonym">Coprinus micaceus</name>
    <dbReference type="NCBI Taxonomy" id="71717"/>
    <lineage>
        <taxon>Eukaryota</taxon>
        <taxon>Fungi</taxon>
        <taxon>Dikarya</taxon>
        <taxon>Basidiomycota</taxon>
        <taxon>Agaricomycotina</taxon>
        <taxon>Agaricomycetes</taxon>
        <taxon>Agaricomycetidae</taxon>
        <taxon>Agaricales</taxon>
        <taxon>Agaricineae</taxon>
        <taxon>Psathyrellaceae</taxon>
        <taxon>Coprinellus</taxon>
    </lineage>
</organism>
<proteinExistence type="predicted"/>
<dbReference type="Proteomes" id="UP000298030">
    <property type="component" value="Unassembled WGS sequence"/>
</dbReference>